<dbReference type="PRINTS" id="PR00080">
    <property type="entry name" value="SDRFAMILY"/>
</dbReference>
<dbReference type="Pfam" id="PF00106">
    <property type="entry name" value="adh_short"/>
    <property type="match status" value="1"/>
</dbReference>
<dbReference type="EMBL" id="CAJHJT010000056">
    <property type="protein sequence ID" value="CAD7011985.1"/>
    <property type="molecule type" value="Genomic_DNA"/>
</dbReference>
<evidence type="ECO:0000256" key="1">
    <source>
        <dbReference type="ARBA" id="ARBA00006484"/>
    </source>
</evidence>
<accession>A0A811V7X1</accession>
<organism evidence="4 5">
    <name type="scientific">Ceratitis capitata</name>
    <name type="common">Mediterranean fruit fly</name>
    <name type="synonym">Tephritis capitata</name>
    <dbReference type="NCBI Taxonomy" id="7213"/>
    <lineage>
        <taxon>Eukaryota</taxon>
        <taxon>Metazoa</taxon>
        <taxon>Ecdysozoa</taxon>
        <taxon>Arthropoda</taxon>
        <taxon>Hexapoda</taxon>
        <taxon>Insecta</taxon>
        <taxon>Pterygota</taxon>
        <taxon>Neoptera</taxon>
        <taxon>Endopterygota</taxon>
        <taxon>Diptera</taxon>
        <taxon>Brachycera</taxon>
        <taxon>Muscomorpha</taxon>
        <taxon>Tephritoidea</taxon>
        <taxon>Tephritidae</taxon>
        <taxon>Ceratitis</taxon>
        <taxon>Ceratitis</taxon>
    </lineage>
</organism>
<dbReference type="SUPFAM" id="SSF51735">
    <property type="entry name" value="NAD(P)-binding Rossmann-fold domains"/>
    <property type="match status" value="1"/>
</dbReference>
<evidence type="ECO:0000256" key="3">
    <source>
        <dbReference type="RuleBase" id="RU000363"/>
    </source>
</evidence>
<sequence length="273" mass="29948">MQRWNNRVAVVTGASSGIGAACVKYLANNDRIHAIRCDVQKEEDVIAAFKEIEEKYGPVSVLVNNAGITRHSDLLKEGNTEDIRAVIETNVLGIVWCTREAFRSMKQSPNGDGHVFLINSVLGHQVLNFPLNIYAPSKYAVTALTEMYRQEFLNNETKIKITSISPGGVLTEFMSATEEEIAGMSFLASEDVADALIYCLQTPPNVQPLAKTHFPLLLPMQCAACSFNSPNSTAVAQSPSPVDKSNRRHMLHSSSSSFRIAYSQTHLGGSSWQ</sequence>
<dbReference type="Gene3D" id="3.40.50.720">
    <property type="entry name" value="NAD(P)-binding Rossmann-like Domain"/>
    <property type="match status" value="1"/>
</dbReference>
<keyword evidence="2" id="KW-0560">Oxidoreductase</keyword>
<dbReference type="InterPro" id="IPR036291">
    <property type="entry name" value="NAD(P)-bd_dom_sf"/>
</dbReference>
<dbReference type="AlphaFoldDB" id="A0A811V7X1"/>
<evidence type="ECO:0000256" key="2">
    <source>
        <dbReference type="ARBA" id="ARBA00023002"/>
    </source>
</evidence>
<evidence type="ECO:0000313" key="5">
    <source>
        <dbReference type="Proteomes" id="UP000606786"/>
    </source>
</evidence>
<comment type="similarity">
    <text evidence="1 3">Belongs to the short-chain dehydrogenases/reductases (SDR) family.</text>
</comment>
<keyword evidence="5" id="KW-1185">Reference proteome</keyword>
<dbReference type="PANTHER" id="PTHR43115:SF4">
    <property type="entry name" value="DEHYDROGENASE_REDUCTASE SDR FAMILY MEMBER 11"/>
    <property type="match status" value="1"/>
</dbReference>
<dbReference type="PRINTS" id="PR00081">
    <property type="entry name" value="GDHRDH"/>
</dbReference>
<dbReference type="PANTHER" id="PTHR43115">
    <property type="entry name" value="DEHYDROGENASE/REDUCTASE SDR FAMILY MEMBER 11"/>
    <property type="match status" value="1"/>
</dbReference>
<reference evidence="4" key="1">
    <citation type="submission" date="2020-11" db="EMBL/GenBank/DDBJ databases">
        <authorList>
            <person name="Whitehead M."/>
        </authorList>
    </citation>
    <scope>NUCLEOTIDE SEQUENCE</scope>
    <source>
        <strain evidence="4">EGII</strain>
    </source>
</reference>
<dbReference type="Proteomes" id="UP000606786">
    <property type="component" value="Unassembled WGS sequence"/>
</dbReference>
<dbReference type="PROSITE" id="PS51257">
    <property type="entry name" value="PROKAR_LIPOPROTEIN"/>
    <property type="match status" value="1"/>
</dbReference>
<dbReference type="OrthoDB" id="1933717at2759"/>
<evidence type="ECO:0000313" key="4">
    <source>
        <dbReference type="EMBL" id="CAD7011985.1"/>
    </source>
</evidence>
<comment type="caution">
    <text evidence="4">The sequence shown here is derived from an EMBL/GenBank/DDBJ whole genome shotgun (WGS) entry which is preliminary data.</text>
</comment>
<dbReference type="InterPro" id="IPR002347">
    <property type="entry name" value="SDR_fam"/>
</dbReference>
<dbReference type="GO" id="GO:0016491">
    <property type="term" value="F:oxidoreductase activity"/>
    <property type="evidence" value="ECO:0007669"/>
    <property type="project" value="UniProtKB-KW"/>
</dbReference>
<name>A0A811V7X1_CERCA</name>
<proteinExistence type="inferred from homology"/>
<protein>
    <submittedName>
        <fullName evidence="4">(Mediterranean fruit fly) hypothetical protein</fullName>
    </submittedName>
</protein>
<gene>
    <name evidence="4" type="ORF">CCAP1982_LOCUS20096</name>
</gene>